<reference evidence="10 11" key="1">
    <citation type="submission" date="2024-06" db="EMBL/GenBank/DDBJ databases">
        <title>Sorghum-associated microbial communities from plants grown in Nebraska, USA.</title>
        <authorList>
            <person name="Schachtman D."/>
        </authorList>
    </citation>
    <scope>NUCLEOTIDE SEQUENCE [LARGE SCALE GENOMIC DNA]</scope>
    <source>
        <strain evidence="10 11">2857</strain>
    </source>
</reference>
<organism evidence="10 11">
    <name type="scientific">Conyzicola nivalis</name>
    <dbReference type="NCBI Taxonomy" id="1477021"/>
    <lineage>
        <taxon>Bacteria</taxon>
        <taxon>Bacillati</taxon>
        <taxon>Actinomycetota</taxon>
        <taxon>Actinomycetes</taxon>
        <taxon>Micrococcales</taxon>
        <taxon>Microbacteriaceae</taxon>
        <taxon>Conyzicola</taxon>
    </lineage>
</organism>
<sequence length="546" mass="58553">MRTVPPAFHFDPRSIPVAKAHLRVHADENVAVVSDRLFGSFVEHMGRAVYTGIFEPGHPTADSRGFRGDVLELVRELGATVIRYPGGNFVSGFRWEDSVGPDRPVRLDVAWHSVETNVVGLHEFADWADTAGVEIMQAVNLGTRGIEDAAALLEYSNHPTGTALSDERRANGREKPFGITLWCLGNEMDGPWQIGHKTAVEYGRLAAETGRVMKWIDPSIELVAAGSSNADMPTFGSWERTVLELSADVIDHVSLHAYYEETGGDAASFLASGVGLDRYISAVAAIIDETLDAQGLDKTIGISVDEWNVWYQSRFNDVDKPPLFEGEWNEHPRIIEDEYSVTDAVVVGSLLMSLLRNADRVSMANLAQLVNVIAPIRSEPGGPAWRQTTFHPFALTAAAARGTVLRSTVESRAIDTPLYGPVDELDAVVVLNDAELVLLLVNRSLDEQLELDVDLAGCGALKVVSAVSVHAPAGGSRFSTNTESHPDAVVPVALEAVGLAGDTLALALPPLSWSIVRLAVAPEPAPAPAPAPAETTTTIDSEGAAA</sequence>
<dbReference type="PANTHER" id="PTHR43576:SF3">
    <property type="entry name" value="ALPHA-L-ARABINOFURANOSIDASE C"/>
    <property type="match status" value="1"/>
</dbReference>
<feature type="domain" description="Alpha-L-arabinofuranosidase C-terminal" evidence="9">
    <location>
        <begin position="305"/>
        <end position="512"/>
    </location>
</feature>
<evidence type="ECO:0000256" key="7">
    <source>
        <dbReference type="ARBA" id="ARBA00023295"/>
    </source>
</evidence>
<gene>
    <name evidence="10" type="ORF">ABIE21_003217</name>
</gene>
<comment type="similarity">
    <text evidence="2">Belongs to the glycosyl hydrolase 51 family.</text>
</comment>
<dbReference type="EMBL" id="JBEPSJ010000004">
    <property type="protein sequence ID" value="MET4583691.1"/>
    <property type="molecule type" value="Genomic_DNA"/>
</dbReference>
<evidence type="ECO:0000256" key="8">
    <source>
        <dbReference type="SAM" id="MobiDB-lite"/>
    </source>
</evidence>
<evidence type="ECO:0000256" key="6">
    <source>
        <dbReference type="ARBA" id="ARBA00023277"/>
    </source>
</evidence>
<evidence type="ECO:0000259" key="9">
    <source>
        <dbReference type="SMART" id="SM00813"/>
    </source>
</evidence>
<dbReference type="SUPFAM" id="SSF51445">
    <property type="entry name" value="(Trans)glycosidases"/>
    <property type="match status" value="1"/>
</dbReference>
<dbReference type="GO" id="GO:0046556">
    <property type="term" value="F:alpha-L-arabinofuranosidase activity"/>
    <property type="evidence" value="ECO:0007669"/>
    <property type="project" value="UniProtKB-EC"/>
</dbReference>
<dbReference type="InterPro" id="IPR017853">
    <property type="entry name" value="GH"/>
</dbReference>
<dbReference type="Pfam" id="PF06964">
    <property type="entry name" value="Alpha-L-AF_C"/>
    <property type="match status" value="1"/>
</dbReference>
<comment type="caution">
    <text evidence="10">The sequence shown here is derived from an EMBL/GenBank/DDBJ whole genome shotgun (WGS) entry which is preliminary data.</text>
</comment>
<dbReference type="InterPro" id="IPR055235">
    <property type="entry name" value="ASD1_cat"/>
</dbReference>
<dbReference type="Proteomes" id="UP001549257">
    <property type="component" value="Unassembled WGS sequence"/>
</dbReference>
<keyword evidence="5 10" id="KW-0378">Hydrolase</keyword>
<dbReference type="InterPro" id="IPR013780">
    <property type="entry name" value="Glyco_hydro_b"/>
</dbReference>
<evidence type="ECO:0000256" key="5">
    <source>
        <dbReference type="ARBA" id="ARBA00022801"/>
    </source>
</evidence>
<feature type="region of interest" description="Disordered" evidence="8">
    <location>
        <begin position="524"/>
        <end position="546"/>
    </location>
</feature>
<evidence type="ECO:0000256" key="2">
    <source>
        <dbReference type="ARBA" id="ARBA00007186"/>
    </source>
</evidence>
<dbReference type="PANTHER" id="PTHR43576">
    <property type="entry name" value="ALPHA-L-ARABINOFURANOSIDASE C-RELATED"/>
    <property type="match status" value="1"/>
</dbReference>
<keyword evidence="6" id="KW-0119">Carbohydrate metabolism</keyword>
<dbReference type="Pfam" id="PF22848">
    <property type="entry name" value="ASD1_dom"/>
    <property type="match status" value="1"/>
</dbReference>
<dbReference type="Gene3D" id="2.60.40.1180">
    <property type="entry name" value="Golgi alpha-mannosidase II"/>
    <property type="match status" value="1"/>
</dbReference>
<comment type="subunit">
    <text evidence="3">Homohexamer; trimer of dimers.</text>
</comment>
<keyword evidence="7 10" id="KW-0326">Glycosidase</keyword>
<proteinExistence type="inferred from homology"/>
<accession>A0ABV2QRK0</accession>
<name>A0ABV2QRK0_9MICO</name>
<dbReference type="SMART" id="SM00813">
    <property type="entry name" value="Alpha-L-AF_C"/>
    <property type="match status" value="1"/>
</dbReference>
<protein>
    <recommendedName>
        <fullName evidence="4">non-reducing end alpha-L-arabinofuranosidase</fullName>
        <ecNumber evidence="4">3.2.1.55</ecNumber>
    </recommendedName>
</protein>
<evidence type="ECO:0000256" key="3">
    <source>
        <dbReference type="ARBA" id="ARBA00011165"/>
    </source>
</evidence>
<evidence type="ECO:0000313" key="10">
    <source>
        <dbReference type="EMBL" id="MET4583691.1"/>
    </source>
</evidence>
<evidence type="ECO:0000313" key="11">
    <source>
        <dbReference type="Proteomes" id="UP001549257"/>
    </source>
</evidence>
<dbReference type="InterPro" id="IPR010720">
    <property type="entry name" value="Alpha-L-AF_C"/>
</dbReference>
<comment type="catalytic activity">
    <reaction evidence="1">
        <text>Hydrolysis of terminal non-reducing alpha-L-arabinofuranoside residues in alpha-L-arabinosides.</text>
        <dbReference type="EC" id="3.2.1.55"/>
    </reaction>
</comment>
<evidence type="ECO:0000256" key="1">
    <source>
        <dbReference type="ARBA" id="ARBA00001462"/>
    </source>
</evidence>
<evidence type="ECO:0000256" key="4">
    <source>
        <dbReference type="ARBA" id="ARBA00012670"/>
    </source>
</evidence>
<dbReference type="SUPFAM" id="SSF51011">
    <property type="entry name" value="Glycosyl hydrolase domain"/>
    <property type="match status" value="1"/>
</dbReference>
<keyword evidence="11" id="KW-1185">Reference proteome</keyword>
<dbReference type="EC" id="3.2.1.55" evidence="4"/>
<dbReference type="Gene3D" id="3.20.20.80">
    <property type="entry name" value="Glycosidases"/>
    <property type="match status" value="1"/>
</dbReference>